<dbReference type="GO" id="GO:0015226">
    <property type="term" value="F:carnitine transmembrane transporter activity"/>
    <property type="evidence" value="ECO:0007669"/>
    <property type="project" value="TreeGrafter"/>
</dbReference>
<keyword evidence="5 7" id="KW-1133">Transmembrane helix</keyword>
<dbReference type="InterPro" id="IPR035906">
    <property type="entry name" value="MetI-like_sf"/>
</dbReference>
<accession>A0A133VL44</accession>
<feature type="transmembrane region" description="Helical" evidence="7">
    <location>
        <begin position="150"/>
        <end position="176"/>
    </location>
</feature>
<gene>
    <name evidence="9" type="ORF">AKJ52_00805</name>
</gene>
<comment type="subcellular location">
    <subcellularLocation>
        <location evidence="7">Cell membrane</location>
        <topology evidence="7">Multi-pass membrane protein</topology>
    </subcellularLocation>
    <subcellularLocation>
        <location evidence="1">Membrane</location>
        <topology evidence="1">Multi-pass membrane protein</topology>
    </subcellularLocation>
</comment>
<feature type="domain" description="ABC transmembrane type-1" evidence="8">
    <location>
        <begin position="102"/>
        <end position="281"/>
    </location>
</feature>
<dbReference type="CDD" id="cd06261">
    <property type="entry name" value="TM_PBP2"/>
    <property type="match status" value="1"/>
</dbReference>
<evidence type="ECO:0000259" key="8">
    <source>
        <dbReference type="PROSITE" id="PS50928"/>
    </source>
</evidence>
<evidence type="ECO:0000256" key="2">
    <source>
        <dbReference type="ARBA" id="ARBA00022448"/>
    </source>
</evidence>
<keyword evidence="2 7" id="KW-0813">Transport</keyword>
<dbReference type="GO" id="GO:0043190">
    <property type="term" value="C:ATP-binding cassette (ABC) transporter complex"/>
    <property type="evidence" value="ECO:0007669"/>
    <property type="project" value="TreeGrafter"/>
</dbReference>
<evidence type="ECO:0000313" key="10">
    <source>
        <dbReference type="Proteomes" id="UP000070404"/>
    </source>
</evidence>
<feature type="transmembrane region" description="Helical" evidence="7">
    <location>
        <begin position="105"/>
        <end position="129"/>
    </location>
</feature>
<comment type="similarity">
    <text evidence="7">Belongs to the binding-protein-dependent transport system permease family.</text>
</comment>
<dbReference type="AlphaFoldDB" id="A0A133VL44"/>
<evidence type="ECO:0000256" key="6">
    <source>
        <dbReference type="ARBA" id="ARBA00023136"/>
    </source>
</evidence>
<evidence type="ECO:0000256" key="7">
    <source>
        <dbReference type="RuleBase" id="RU363032"/>
    </source>
</evidence>
<proteinExistence type="inferred from homology"/>
<dbReference type="InterPro" id="IPR000515">
    <property type="entry name" value="MetI-like"/>
</dbReference>
<dbReference type="PANTHER" id="PTHR47737">
    <property type="entry name" value="GLYCINE BETAINE/PROLINE BETAINE TRANSPORT SYSTEM PERMEASE PROTEIN PROW"/>
    <property type="match status" value="1"/>
</dbReference>
<dbReference type="PANTHER" id="PTHR47737:SF1">
    <property type="entry name" value="GLYCINE BETAINE_PROLINE BETAINE TRANSPORT SYSTEM PERMEASE PROTEIN PROW"/>
    <property type="match status" value="1"/>
</dbReference>
<keyword evidence="6 7" id="KW-0472">Membrane</keyword>
<keyword evidence="10" id="KW-1185">Reference proteome</keyword>
<dbReference type="GO" id="GO:0005275">
    <property type="term" value="F:amine transmembrane transporter activity"/>
    <property type="evidence" value="ECO:0007669"/>
    <property type="project" value="TreeGrafter"/>
</dbReference>
<keyword evidence="4 7" id="KW-0812">Transmembrane</keyword>
<evidence type="ECO:0000313" key="9">
    <source>
        <dbReference type="EMBL" id="KXB07162.1"/>
    </source>
</evidence>
<evidence type="ECO:0000256" key="1">
    <source>
        <dbReference type="ARBA" id="ARBA00004141"/>
    </source>
</evidence>
<organism evidence="9 10">
    <name type="scientific">candidate division MSBL1 archaeon SCGC-AAA382C18</name>
    <dbReference type="NCBI Taxonomy" id="1698281"/>
    <lineage>
        <taxon>Archaea</taxon>
        <taxon>Methanobacteriati</taxon>
        <taxon>Methanobacteriota</taxon>
        <taxon>candidate division MSBL1</taxon>
    </lineage>
</organism>
<evidence type="ECO:0000256" key="5">
    <source>
        <dbReference type="ARBA" id="ARBA00022989"/>
    </source>
</evidence>
<sequence length="296" mass="32486">MAEPPAGTLIGRQFDAFVGWLTTEGQWFFGGVDTIISTVYNNVSAGFKYLPAWLLILIVAIVCMVFISRKLALINVLALVGIWGMTTMPSRFADQVHIWPWAMDTFALVFIAVGVSLLVAIPLGVLSAYHNKLWLVVRPIMDLMQTIPMWVYMIPAVLFFQMGPTCAIFATVIFALPPPLRYTNTAIRNVDQGIVEAGKSLGATTWQRFKKVELPAAVPTIMTGVNQCIMMALSMVVLAALVGAGGLGGRIIWGMLRARTAYAFEAGFAVVFTAIVIDRSTEELVEKIRQRLRLVG</sequence>
<evidence type="ECO:0000256" key="3">
    <source>
        <dbReference type="ARBA" id="ARBA00022475"/>
    </source>
</evidence>
<reference evidence="9 10" key="1">
    <citation type="journal article" date="2016" name="Sci. Rep.">
        <title>Metabolic traits of an uncultured archaeal lineage -MSBL1- from brine pools of the Red Sea.</title>
        <authorList>
            <person name="Mwirichia R."/>
            <person name="Alam I."/>
            <person name="Rashid M."/>
            <person name="Vinu M."/>
            <person name="Ba-Alawi W."/>
            <person name="Anthony Kamau A."/>
            <person name="Kamanda Ngugi D."/>
            <person name="Goker M."/>
            <person name="Klenk H.P."/>
            <person name="Bajic V."/>
            <person name="Stingl U."/>
        </authorList>
    </citation>
    <scope>NUCLEOTIDE SEQUENCE [LARGE SCALE GENOMIC DNA]</scope>
    <source>
        <strain evidence="9">SCGC-AAA382C18</strain>
    </source>
</reference>
<dbReference type="Proteomes" id="UP000070404">
    <property type="component" value="Unassembled WGS sequence"/>
</dbReference>
<evidence type="ECO:0000256" key="4">
    <source>
        <dbReference type="ARBA" id="ARBA00022692"/>
    </source>
</evidence>
<dbReference type="GO" id="GO:0031460">
    <property type="term" value="P:glycine betaine transport"/>
    <property type="evidence" value="ECO:0007669"/>
    <property type="project" value="TreeGrafter"/>
</dbReference>
<feature type="transmembrane region" description="Helical" evidence="7">
    <location>
        <begin position="229"/>
        <end position="253"/>
    </location>
</feature>
<dbReference type="FunFam" id="1.10.3720.10:FF:000001">
    <property type="entry name" value="Glycine betaine ABC transporter, permease"/>
    <property type="match status" value="1"/>
</dbReference>
<dbReference type="Pfam" id="PF00528">
    <property type="entry name" value="BPD_transp_1"/>
    <property type="match status" value="1"/>
</dbReference>
<feature type="transmembrane region" description="Helical" evidence="7">
    <location>
        <begin position="49"/>
        <end position="67"/>
    </location>
</feature>
<dbReference type="GO" id="GO:0015871">
    <property type="term" value="P:choline transport"/>
    <property type="evidence" value="ECO:0007669"/>
    <property type="project" value="TreeGrafter"/>
</dbReference>
<dbReference type="PROSITE" id="PS50928">
    <property type="entry name" value="ABC_TM1"/>
    <property type="match status" value="1"/>
</dbReference>
<dbReference type="SUPFAM" id="SSF161098">
    <property type="entry name" value="MetI-like"/>
    <property type="match status" value="1"/>
</dbReference>
<protein>
    <recommendedName>
        <fullName evidence="8">ABC transmembrane type-1 domain-containing protein</fullName>
    </recommendedName>
</protein>
<keyword evidence="3" id="KW-1003">Cell membrane</keyword>
<dbReference type="Gene3D" id="1.10.3720.10">
    <property type="entry name" value="MetI-like"/>
    <property type="match status" value="1"/>
</dbReference>
<comment type="caution">
    <text evidence="9">The sequence shown here is derived from an EMBL/GenBank/DDBJ whole genome shotgun (WGS) entry which is preliminary data.</text>
</comment>
<dbReference type="EMBL" id="LHYF01000008">
    <property type="protein sequence ID" value="KXB07162.1"/>
    <property type="molecule type" value="Genomic_DNA"/>
</dbReference>
<name>A0A133VL44_9EURY</name>
<feature type="transmembrane region" description="Helical" evidence="7">
    <location>
        <begin position="74"/>
        <end position="93"/>
    </location>
</feature>